<keyword evidence="7" id="KW-1185">Reference proteome</keyword>
<dbReference type="InterPro" id="IPR007197">
    <property type="entry name" value="rSAM"/>
</dbReference>
<dbReference type="RefSeq" id="WP_156007727.1">
    <property type="nucleotide sequence ID" value="NZ_CP045483.1"/>
</dbReference>
<dbReference type="PROSITE" id="PS51918">
    <property type="entry name" value="RADICAL_SAM"/>
    <property type="match status" value="1"/>
</dbReference>
<dbReference type="GO" id="GO:0046872">
    <property type="term" value="F:metal ion binding"/>
    <property type="evidence" value="ECO:0007669"/>
    <property type="project" value="UniProtKB-KW"/>
</dbReference>
<sequence>MRPLFLYAPALKKYETEYMSSEQGWRIVSVTGNACAFNCKHCNKRILESMEDASSPLKLEIQIKKSLSEGHKGLILSGGSTIRGEVPIWKFSSVLQKYKDKMTFIAHTGVVKSEEIALKFKEAGVKIALLDMVADDDTIKDTLGQPFTVDDYLNSFRYLKKAGLMVVPHVIVGLSKKGVESELNALDMLKSVNPDAVIVVGLMPLSSSFSLRQPEPDEMIRVMKKARDNFSIPVMLGCARPRGRRYLEVEKFAVDYELDGIAFPEEETINYALSKRQVIFNNSCCANVVFDILGVV</sequence>
<dbReference type="KEGG" id="sazo:D1868_09950"/>
<evidence type="ECO:0000256" key="1">
    <source>
        <dbReference type="ARBA" id="ARBA00022691"/>
    </source>
</evidence>
<evidence type="ECO:0000313" key="6">
    <source>
        <dbReference type="EMBL" id="QGR20277.1"/>
    </source>
</evidence>
<dbReference type="SFLD" id="SFLDG01113">
    <property type="entry name" value="Uncharacterised_Radical_SAM_Su"/>
    <property type="match status" value="1"/>
</dbReference>
<dbReference type="Proteomes" id="UP000423396">
    <property type="component" value="Chromosome"/>
</dbReference>
<evidence type="ECO:0000256" key="4">
    <source>
        <dbReference type="ARBA" id="ARBA00023014"/>
    </source>
</evidence>
<proteinExistence type="predicted"/>
<keyword evidence="2" id="KW-0479">Metal-binding</keyword>
<dbReference type="PANTHER" id="PTHR43288">
    <property type="entry name" value="BIOTIN SYNTHASE-RELATED PROTEIN, RADICAL SAM SUPERFAMILY"/>
    <property type="match status" value="1"/>
</dbReference>
<evidence type="ECO:0000259" key="5">
    <source>
        <dbReference type="PROSITE" id="PS51918"/>
    </source>
</evidence>
<dbReference type="InterPro" id="IPR013785">
    <property type="entry name" value="Aldolase_TIM"/>
</dbReference>
<dbReference type="PANTHER" id="PTHR43288:SF2">
    <property type="entry name" value="RADICAL SAM CORE DOMAIN-CONTAINING PROTEIN"/>
    <property type="match status" value="1"/>
</dbReference>
<dbReference type="SUPFAM" id="SSF102114">
    <property type="entry name" value="Radical SAM enzymes"/>
    <property type="match status" value="1"/>
</dbReference>
<dbReference type="OrthoDB" id="35347at2157"/>
<keyword evidence="1" id="KW-0949">S-adenosyl-L-methionine</keyword>
<dbReference type="GO" id="GO:0051536">
    <property type="term" value="F:iron-sulfur cluster binding"/>
    <property type="evidence" value="ECO:0007669"/>
    <property type="project" value="UniProtKB-KW"/>
</dbReference>
<dbReference type="Gene3D" id="3.20.20.70">
    <property type="entry name" value="Aldolase class I"/>
    <property type="match status" value="1"/>
</dbReference>
<organism evidence="6 7">
    <name type="scientific">Stygiolobus azoricus</name>
    <dbReference type="NCBI Taxonomy" id="41675"/>
    <lineage>
        <taxon>Archaea</taxon>
        <taxon>Thermoproteota</taxon>
        <taxon>Thermoprotei</taxon>
        <taxon>Sulfolobales</taxon>
        <taxon>Sulfolobaceae</taxon>
        <taxon>Stygiolobus</taxon>
    </lineage>
</organism>
<keyword evidence="4" id="KW-0411">Iron-sulfur</keyword>
<dbReference type="GO" id="GO:0003824">
    <property type="term" value="F:catalytic activity"/>
    <property type="evidence" value="ECO:0007669"/>
    <property type="project" value="InterPro"/>
</dbReference>
<dbReference type="SFLD" id="SFLDS00029">
    <property type="entry name" value="Radical_SAM"/>
    <property type="match status" value="1"/>
</dbReference>
<dbReference type="CDD" id="cd01335">
    <property type="entry name" value="Radical_SAM"/>
    <property type="match status" value="1"/>
</dbReference>
<gene>
    <name evidence="6" type="ORF">D1868_09950</name>
</gene>
<dbReference type="AlphaFoldDB" id="A0A650CS12"/>
<dbReference type="SMART" id="SM00729">
    <property type="entry name" value="Elp3"/>
    <property type="match status" value="1"/>
</dbReference>
<evidence type="ECO:0000256" key="2">
    <source>
        <dbReference type="ARBA" id="ARBA00022723"/>
    </source>
</evidence>
<protein>
    <submittedName>
        <fullName evidence="6">Radical SAM protein</fullName>
    </submittedName>
</protein>
<dbReference type="EMBL" id="CP045483">
    <property type="protein sequence ID" value="QGR20277.1"/>
    <property type="molecule type" value="Genomic_DNA"/>
</dbReference>
<dbReference type="InterPro" id="IPR006638">
    <property type="entry name" value="Elp3/MiaA/NifB-like_rSAM"/>
</dbReference>
<dbReference type="Pfam" id="PF04055">
    <property type="entry name" value="Radical_SAM"/>
    <property type="match status" value="1"/>
</dbReference>
<dbReference type="InterPro" id="IPR058240">
    <property type="entry name" value="rSAM_sf"/>
</dbReference>
<keyword evidence="3" id="KW-0408">Iron</keyword>
<name>A0A650CS12_9CREN</name>
<evidence type="ECO:0000313" key="7">
    <source>
        <dbReference type="Proteomes" id="UP000423396"/>
    </source>
</evidence>
<accession>A0A650CS12</accession>
<feature type="domain" description="Radical SAM core" evidence="5">
    <location>
        <begin position="20"/>
        <end position="242"/>
    </location>
</feature>
<evidence type="ECO:0000256" key="3">
    <source>
        <dbReference type="ARBA" id="ARBA00023004"/>
    </source>
</evidence>
<reference evidence="6 7" key="1">
    <citation type="submission" date="2019-10" db="EMBL/GenBank/DDBJ databases">
        <title>Genome Sequences from Six Type Strain Members of the Archaeal Family Sulfolobaceae: Acidianus ambivalens, Acidianus infernus, Metallosphaera prunae, Stygiolobus azoricus, Sulfolobus metallicus, and Sulfurisphaera ohwakuensis.</title>
        <authorList>
            <person name="Counts J.A."/>
            <person name="Kelly R.M."/>
        </authorList>
    </citation>
    <scope>NUCLEOTIDE SEQUENCE [LARGE SCALE GENOMIC DNA]</scope>
    <source>
        <strain evidence="6 7">FC6</strain>
    </source>
</reference>
<dbReference type="GeneID" id="42799395"/>